<evidence type="ECO:0000313" key="1">
    <source>
        <dbReference type="EMBL" id="MDB9537793.1"/>
    </source>
</evidence>
<proteinExistence type="predicted"/>
<organism evidence="1 2">
    <name type="scientific">Dolichospermum planctonicum CS-1226</name>
    <dbReference type="NCBI Taxonomy" id="3021751"/>
    <lineage>
        <taxon>Bacteria</taxon>
        <taxon>Bacillati</taxon>
        <taxon>Cyanobacteriota</taxon>
        <taxon>Cyanophyceae</taxon>
        <taxon>Nostocales</taxon>
        <taxon>Aphanizomenonaceae</taxon>
        <taxon>Dolichospermum</taxon>
        <taxon>Dolichospermum planctonicum</taxon>
    </lineage>
</organism>
<dbReference type="Proteomes" id="UP001211249">
    <property type="component" value="Unassembled WGS sequence"/>
</dbReference>
<keyword evidence="2" id="KW-1185">Reference proteome</keyword>
<accession>A0ABT5AM36</accession>
<dbReference type="EMBL" id="JAQMUC010000096">
    <property type="protein sequence ID" value="MDB9537793.1"/>
    <property type="molecule type" value="Genomic_DNA"/>
</dbReference>
<gene>
    <name evidence="1" type="ORF">PN451_18475</name>
</gene>
<reference evidence="1 2" key="1">
    <citation type="submission" date="2023-01" db="EMBL/GenBank/DDBJ databases">
        <title>Genomes from the Australian National Cyanobacteria Reference Collection.</title>
        <authorList>
            <person name="Willis A."/>
            <person name="Lee E.M.F."/>
        </authorList>
    </citation>
    <scope>NUCLEOTIDE SEQUENCE [LARGE SCALE GENOMIC DNA]</scope>
    <source>
        <strain evidence="1 2">CS-1226</strain>
    </source>
</reference>
<name>A0ABT5AM36_9CYAN</name>
<comment type="caution">
    <text evidence="1">The sequence shown here is derived from an EMBL/GenBank/DDBJ whole genome shotgun (WGS) entry which is preliminary data.</text>
</comment>
<protein>
    <submittedName>
        <fullName evidence="1">Uncharacterized protein</fullName>
    </submittedName>
</protein>
<sequence length="45" mass="5004">MAGAESQTYQQPSRVLVARYHHLDINRQAMSDRSAGGLAITNFKI</sequence>
<evidence type="ECO:0000313" key="2">
    <source>
        <dbReference type="Proteomes" id="UP001211249"/>
    </source>
</evidence>
<dbReference type="RefSeq" id="WP_271797430.1">
    <property type="nucleotide sequence ID" value="NZ_JAQMUC010000096.1"/>
</dbReference>